<evidence type="ECO:0000256" key="1">
    <source>
        <dbReference type="ARBA" id="ARBA00000548"/>
    </source>
</evidence>
<dbReference type="GO" id="GO:0030246">
    <property type="term" value="F:carbohydrate binding"/>
    <property type="evidence" value="ECO:0007669"/>
    <property type="project" value="InterPro"/>
</dbReference>
<evidence type="ECO:0000259" key="9">
    <source>
        <dbReference type="Pfam" id="PF01833"/>
    </source>
</evidence>
<dbReference type="InterPro" id="IPR006626">
    <property type="entry name" value="PbH1"/>
</dbReference>
<evidence type="ECO:0000256" key="2">
    <source>
        <dbReference type="ARBA" id="ARBA00004316"/>
    </source>
</evidence>
<reference evidence="10 11" key="1">
    <citation type="submission" date="2013-08" db="EMBL/GenBank/DDBJ databases">
        <title>Intrasporangium oryzae NRRL B-24470.</title>
        <authorList>
            <person name="Liu H."/>
            <person name="Wang G."/>
        </authorList>
    </citation>
    <scope>NUCLEOTIDE SEQUENCE [LARGE SCALE GENOMIC DNA]</scope>
    <source>
        <strain evidence="10 11">NRRL B-24470</strain>
    </source>
</reference>
<proteinExistence type="predicted"/>
<name>W9G589_9MICO</name>
<comment type="subcellular location">
    <subcellularLocation>
        <location evidence="2">Cell projection</location>
    </subcellularLocation>
</comment>
<dbReference type="InterPro" id="IPR013783">
    <property type="entry name" value="Ig-like_fold"/>
</dbReference>
<dbReference type="InterPro" id="IPR002909">
    <property type="entry name" value="IPT_dom"/>
</dbReference>
<keyword evidence="11" id="KW-1185">Reference proteome</keyword>
<evidence type="ECO:0000313" key="11">
    <source>
        <dbReference type="Proteomes" id="UP000019489"/>
    </source>
</evidence>
<dbReference type="SUPFAM" id="SSF81296">
    <property type="entry name" value="E set domains"/>
    <property type="match status" value="1"/>
</dbReference>
<gene>
    <name evidence="10" type="ORF">N865_10975</name>
</gene>
<keyword evidence="8" id="KW-0732">Signal</keyword>
<evidence type="ECO:0000256" key="8">
    <source>
        <dbReference type="SAM" id="SignalP"/>
    </source>
</evidence>
<evidence type="ECO:0000256" key="7">
    <source>
        <dbReference type="SAM" id="MobiDB-lite"/>
    </source>
</evidence>
<keyword evidence="5" id="KW-0966">Cell projection</keyword>
<dbReference type="Pfam" id="PF01833">
    <property type="entry name" value="TIG"/>
    <property type="match status" value="1"/>
</dbReference>
<dbReference type="GO" id="GO:0005975">
    <property type="term" value="P:carbohydrate metabolic process"/>
    <property type="evidence" value="ECO:0007669"/>
    <property type="project" value="UniProtKB-ARBA"/>
</dbReference>
<dbReference type="SUPFAM" id="SSF117074">
    <property type="entry name" value="Hypothetical protein PA1324"/>
    <property type="match status" value="1"/>
</dbReference>
<feature type="signal peptide" evidence="8">
    <location>
        <begin position="1"/>
        <end position="39"/>
    </location>
</feature>
<feature type="region of interest" description="Disordered" evidence="7">
    <location>
        <begin position="854"/>
        <end position="893"/>
    </location>
</feature>
<dbReference type="PATRIC" id="fig|1386089.3.peg.2470"/>
<dbReference type="Proteomes" id="UP000019489">
    <property type="component" value="Unassembled WGS sequence"/>
</dbReference>
<dbReference type="EC" id="3.2.1.1" evidence="3"/>
<evidence type="ECO:0000313" key="10">
    <source>
        <dbReference type="EMBL" id="EWT01331.1"/>
    </source>
</evidence>
<evidence type="ECO:0000256" key="3">
    <source>
        <dbReference type="ARBA" id="ARBA00012595"/>
    </source>
</evidence>
<dbReference type="SUPFAM" id="SSF49452">
    <property type="entry name" value="Starch-binding domain-like"/>
    <property type="match status" value="1"/>
</dbReference>
<dbReference type="InterPro" id="IPR014756">
    <property type="entry name" value="Ig_E-set"/>
</dbReference>
<evidence type="ECO:0000256" key="5">
    <source>
        <dbReference type="ARBA" id="ARBA00023273"/>
    </source>
</evidence>
<dbReference type="Gene3D" id="2.60.40.10">
    <property type="entry name" value="Immunoglobulins"/>
    <property type="match status" value="2"/>
</dbReference>
<comment type="catalytic activity">
    <reaction evidence="1">
        <text>Endohydrolysis of (1-&gt;4)-alpha-D-glucosidic linkages in polysaccharides containing three or more (1-&gt;4)-alpha-linked D-glucose units.</text>
        <dbReference type="EC" id="3.2.1.1"/>
    </reaction>
</comment>
<protein>
    <recommendedName>
        <fullName evidence="3">alpha-amylase</fullName>
        <ecNumber evidence="3">3.2.1.1</ecNumber>
    </recommendedName>
    <alternativeName>
        <fullName evidence="6">1,4-alpha-D-glucan glucanohydrolase</fullName>
    </alternativeName>
</protein>
<evidence type="ECO:0000256" key="6">
    <source>
        <dbReference type="ARBA" id="ARBA00030238"/>
    </source>
</evidence>
<comment type="caution">
    <text evidence="10">The sequence shown here is derived from an EMBL/GenBank/DDBJ whole genome shotgun (WGS) entry which is preliminary data.</text>
</comment>
<evidence type="ECO:0000256" key="4">
    <source>
        <dbReference type="ARBA" id="ARBA00022837"/>
    </source>
</evidence>
<sequence length="1807" mass="187341">MGVTVGTSKRSKPLTSVLCAVVAMTTAALTQLGIPAASAAAPPSSGAAPSAVAPLATGDPGSITLSVKSARSVNPAVAGLPKEGDAVTAYRWMINVDDTGDPGTASSPGYDRCLPARAPGGSSDPGYADTCPWPSVRTTSGHSAIVAQGDESDLSTAKALGNLPPGKYLISVLADGYKIDGEHFTVASGAVTKVTVEMQPTPLPLATIRIQVFNDNAPVDGTYEIGGEQGLSGFTANLSDVLGPVTTDYFGNALCTVYKHANTNGTGPILYDSAGKPIVDTTKSTGFCTSDATGQIVIPNLGPNRYGATVSPPKPVAGQAYQWVQTTTLEGGHDHDIWIQEGDTGYDSELTKGAEKVPAVQFGFVATKSLTVPTTNPPTGEVKGVVVGGLPYIGGQNGQVVPETGFAGAKSDGPIARPWVALSDLSRGDAAVYVGRGAANGSFDITNVPDGTYQLTVWDDAQDYILWSFNVEVANGDVTDVGNTMIVGWFTHITGTVFIDDNGNGKRDPGEQPVPGFTLTVRERDNSLMDQYTNLTTTNDQGLYDIREGYPLGKWLVLEAFNTRYRTTGVTYQAANEPDETTQLGGLVDIDFLPIIGLRGRIDWGVEPYASGQNGGIAATVSYDVTRNEYDPRYAVSEDYQPGIPDVPVHLNATMPCTATTDAEKANSCKNGHAIVPLQVPDPNDPTGATMVDNPDPERGAFVKGPEVNTAYTSEEWAAPRGCTARQYNGQPLTDQLALPEFGTDANRLCVEAPMMGVTVGASDAPGGAQTVNGNYGFATSTINLWPPTDTVHNPDGLALYAPLGKDADGNQIEQDLRAQDYVVSVEIPTDPVDGKPMYQVTREEDVNVFDGDTYLPQENFPPASVSAAEGGAGAPAPKPDQPPSQGAGLIPPCAGALHTVSVPQGAFLDGGGSPFEGQDRPLCDAKLVTVRDGQAVAPNFNLHTPVPLPTHFWGLTINDLGLSLDKRSANFGEAQGLPFVPMGLYDWSGRLVDTVHTDFNGFYEALEPSTGTYNCPVPAGPCPNMYRFVGNDPGQPGALNADYNPRFRTIGTNFQGWPGLYTVTDTAPTQAASTVLAPGTTAVNPTMCDLGATVPQLLAVNRPYVRSGDVNRTVVVDGFGFGATQGSGSVRVGGALVTATAWSDTSISVTLPNTAAFRGSLRVQITNNAGRSSANGLTVWGLDDAVRSGSGPTNPRLAEVGPGKAYPTVQAALEAATPSTSSTQRYWLVVVWPNAQTSANPRGEYNENVIVHHQVAIQGVGPGGFRPDKTFVRGSILDGQGFNPDFDNGAAWIALLGSLRYSGPAAVPDGAVVTVLDDPDRAGIVPSSFPAIDGLQITGGSQADFPANVNTLGGAVKTPYGAAGALVSQGGGVYVHYNVNGLRISDDLIVGNSGSYGGGIRVGTPYVTGGDNRNRNVVISDNQIRDNGGTNLAGGIGLFAGTDGYLVTRNAICGNFSAEYGGAMTVYGYQSHNGLSGTISANTIWFNSSYDEGGAVMLAGELPSDPSQLSEGTGPATIDGNTIVANLASDDGGGIRLLQVSGSHLAKNRLETIRITNNTIADNVSAHEGGGIALDDAAFVEIVNNTVAKNLTTATAITSDGRPAPAGLATGENSDPLQARLRTFSGAAVLGATTYSKPTLLNDVFWDNRAGSFDGGYVYGIGGTLPNGTAGGILNWDMGVSGGGSLHPVNSVIQTTQGTDGGAATTVTDAPGLKDPFDVSVSVLASRTYPAFRQAAIIAELLPPALQGDYHLTGSTSPAYGRGAASTSVVWGTNFTQTVTAPALDIDGQSRPSGTRWDASSDQVKP</sequence>
<feature type="chain" id="PRO_5004920825" description="alpha-amylase" evidence="8">
    <location>
        <begin position="40"/>
        <end position="1807"/>
    </location>
</feature>
<dbReference type="GO" id="GO:0004556">
    <property type="term" value="F:alpha-amylase activity"/>
    <property type="evidence" value="ECO:0007669"/>
    <property type="project" value="UniProtKB-EC"/>
</dbReference>
<dbReference type="InterPro" id="IPR013784">
    <property type="entry name" value="Carb-bd-like_fold"/>
</dbReference>
<feature type="compositionally biased region" description="Polar residues" evidence="7">
    <location>
        <begin position="1791"/>
        <end position="1807"/>
    </location>
</feature>
<organism evidence="10 11">
    <name type="scientific">Intrasporangium oryzae NRRL B-24470</name>
    <dbReference type="NCBI Taxonomy" id="1386089"/>
    <lineage>
        <taxon>Bacteria</taxon>
        <taxon>Bacillati</taxon>
        <taxon>Actinomycetota</taxon>
        <taxon>Actinomycetes</taxon>
        <taxon>Micrococcales</taxon>
        <taxon>Intrasporangiaceae</taxon>
        <taxon>Intrasporangium</taxon>
    </lineage>
</organism>
<dbReference type="GO" id="GO:0042995">
    <property type="term" value="C:cell projection"/>
    <property type="evidence" value="ECO:0007669"/>
    <property type="project" value="UniProtKB-SubCell"/>
</dbReference>
<feature type="region of interest" description="Disordered" evidence="7">
    <location>
        <begin position="1783"/>
        <end position="1807"/>
    </location>
</feature>
<dbReference type="eggNOG" id="COG2132">
    <property type="taxonomic scope" value="Bacteria"/>
</dbReference>
<feature type="domain" description="IPT/TIG" evidence="9">
    <location>
        <begin position="1109"/>
        <end position="1176"/>
    </location>
</feature>
<dbReference type="SMART" id="SM00710">
    <property type="entry name" value="PbH1"/>
    <property type="match status" value="7"/>
</dbReference>
<accession>W9G589</accession>
<keyword evidence="4" id="KW-0106">Calcium</keyword>
<dbReference type="SUPFAM" id="SSF51126">
    <property type="entry name" value="Pectin lyase-like"/>
    <property type="match status" value="1"/>
</dbReference>
<dbReference type="STRING" id="1386089.N865_10975"/>
<dbReference type="InterPro" id="IPR011050">
    <property type="entry name" value="Pectin_lyase_fold/virulence"/>
</dbReference>
<dbReference type="EMBL" id="AWSA01000024">
    <property type="protein sequence ID" value="EWT01331.1"/>
    <property type="molecule type" value="Genomic_DNA"/>
</dbReference>